<gene>
    <name evidence="3" type="ORF">I4J89_32060</name>
</gene>
<dbReference type="GO" id="GO:0016491">
    <property type="term" value="F:oxidoreductase activity"/>
    <property type="evidence" value="ECO:0007669"/>
    <property type="project" value="UniProtKB-KW"/>
</dbReference>
<reference evidence="3" key="1">
    <citation type="submission" date="2020-11" db="EMBL/GenBank/DDBJ databases">
        <title>Isolation and identification of active actinomycetes.</title>
        <authorList>
            <person name="Sun X."/>
        </authorList>
    </citation>
    <scope>NUCLEOTIDE SEQUENCE</scope>
    <source>
        <strain evidence="3">NEAU-A11</strain>
    </source>
</reference>
<dbReference type="RefSeq" id="WP_196417867.1">
    <property type="nucleotide sequence ID" value="NZ_JADQTO010000018.1"/>
</dbReference>
<dbReference type="InterPro" id="IPR028939">
    <property type="entry name" value="P5C_Rdtase_cat_N"/>
</dbReference>
<dbReference type="SUPFAM" id="SSF51735">
    <property type="entry name" value="NAD(P)-binding Rossmann-fold domains"/>
    <property type="match status" value="1"/>
</dbReference>
<keyword evidence="1" id="KW-0560">Oxidoreductase</keyword>
<organism evidence="3 4">
    <name type="scientific">Actinoplanes aureus</name>
    <dbReference type="NCBI Taxonomy" id="2792083"/>
    <lineage>
        <taxon>Bacteria</taxon>
        <taxon>Bacillati</taxon>
        <taxon>Actinomycetota</taxon>
        <taxon>Actinomycetes</taxon>
        <taxon>Micromonosporales</taxon>
        <taxon>Micromonosporaceae</taxon>
        <taxon>Actinoplanes</taxon>
    </lineage>
</organism>
<dbReference type="PANTHER" id="PTHR14239:SF10">
    <property type="entry name" value="REDUCTASE"/>
    <property type="match status" value="1"/>
</dbReference>
<comment type="caution">
    <text evidence="3">The sequence shown here is derived from an EMBL/GenBank/DDBJ whole genome shotgun (WGS) entry which is preliminary data.</text>
</comment>
<accession>A0A931CEM9</accession>
<dbReference type="PANTHER" id="PTHR14239">
    <property type="entry name" value="DUDULIN-RELATED"/>
    <property type="match status" value="1"/>
</dbReference>
<evidence type="ECO:0000313" key="3">
    <source>
        <dbReference type="EMBL" id="MBG0566092.1"/>
    </source>
</evidence>
<evidence type="ECO:0000259" key="2">
    <source>
        <dbReference type="Pfam" id="PF03807"/>
    </source>
</evidence>
<proteinExistence type="predicted"/>
<protein>
    <submittedName>
        <fullName evidence="3">NAD(P)-binding domain-containing protein</fullName>
    </submittedName>
</protein>
<dbReference type="InterPro" id="IPR051267">
    <property type="entry name" value="STEAP_metalloreductase"/>
</dbReference>
<dbReference type="Proteomes" id="UP000598146">
    <property type="component" value="Unassembled WGS sequence"/>
</dbReference>
<sequence>MTAAAVGIIGAGRMGTALARALTAAGVPTALCTARDSPESTLDHLLRHTRIVLLALPFPVALGLVSGPVGRCGGGRTLIDATNPGFCRDRMVPPGLSGGEIIAAAANGWRTVKAFNTVAADHLAATRIGGSRVTMPVAGPAEAKPAVFELAARLGFDPLDAGGIESSREMEDLAVLMARISTAYGLHGRIGIRIGELDHAPVAVNGQGAATA</sequence>
<evidence type="ECO:0000256" key="1">
    <source>
        <dbReference type="ARBA" id="ARBA00023002"/>
    </source>
</evidence>
<dbReference type="AlphaFoldDB" id="A0A931CEM9"/>
<dbReference type="EMBL" id="JADQTO010000018">
    <property type="protein sequence ID" value="MBG0566092.1"/>
    <property type="molecule type" value="Genomic_DNA"/>
</dbReference>
<dbReference type="Gene3D" id="3.40.50.720">
    <property type="entry name" value="NAD(P)-binding Rossmann-like Domain"/>
    <property type="match status" value="1"/>
</dbReference>
<name>A0A931CEM9_9ACTN</name>
<keyword evidence="4" id="KW-1185">Reference proteome</keyword>
<dbReference type="Pfam" id="PF03807">
    <property type="entry name" value="F420_oxidored"/>
    <property type="match status" value="1"/>
</dbReference>
<evidence type="ECO:0000313" key="4">
    <source>
        <dbReference type="Proteomes" id="UP000598146"/>
    </source>
</evidence>
<feature type="domain" description="Pyrroline-5-carboxylate reductase catalytic N-terminal" evidence="2">
    <location>
        <begin position="6"/>
        <end position="40"/>
    </location>
</feature>
<dbReference type="InterPro" id="IPR036291">
    <property type="entry name" value="NAD(P)-bd_dom_sf"/>
</dbReference>